<dbReference type="InterPro" id="IPR000802">
    <property type="entry name" value="Arsenical_pump_ArsB"/>
</dbReference>
<comment type="similarity">
    <text evidence="2">Belongs to the CitM (TC 2.A.11) transporter family.</text>
</comment>
<keyword evidence="11" id="KW-1185">Reference proteome</keyword>
<dbReference type="InterPro" id="IPR004680">
    <property type="entry name" value="Cit_transptr-like_dom"/>
</dbReference>
<feature type="transmembrane region" description="Helical" evidence="8">
    <location>
        <begin position="6"/>
        <end position="21"/>
    </location>
</feature>
<feature type="transmembrane region" description="Helical" evidence="8">
    <location>
        <begin position="174"/>
        <end position="195"/>
    </location>
</feature>
<dbReference type="EMBL" id="JACHEX010000004">
    <property type="protein sequence ID" value="MBB6063006.1"/>
    <property type="molecule type" value="Genomic_DNA"/>
</dbReference>
<comment type="caution">
    <text evidence="10">The sequence shown here is derived from an EMBL/GenBank/DDBJ whole genome shotgun (WGS) entry which is preliminary data.</text>
</comment>
<name>A0A841GH42_9BACT</name>
<keyword evidence="4" id="KW-1003">Cell membrane</keyword>
<feature type="transmembrane region" description="Helical" evidence="8">
    <location>
        <begin position="308"/>
        <end position="327"/>
    </location>
</feature>
<dbReference type="GO" id="GO:0005886">
    <property type="term" value="C:plasma membrane"/>
    <property type="evidence" value="ECO:0007669"/>
    <property type="project" value="UniProtKB-SubCell"/>
</dbReference>
<dbReference type="AlphaFoldDB" id="A0A841GH42"/>
<organism evidence="10 11">
    <name type="scientific">Thermosipho japonicus</name>
    <dbReference type="NCBI Taxonomy" id="90323"/>
    <lineage>
        <taxon>Bacteria</taxon>
        <taxon>Thermotogati</taxon>
        <taxon>Thermotogota</taxon>
        <taxon>Thermotogae</taxon>
        <taxon>Thermotogales</taxon>
        <taxon>Fervidobacteriaceae</taxon>
        <taxon>Thermosipho</taxon>
    </lineage>
</organism>
<sequence length="422" mass="47090">MTIDAIISLFIFVVVYYLIISEKVHRSISVVLGAFILTFFGVFEDPDYLFKNYVDFDTIFLLVGMMLLVSAVKSTGFFEYVAFKLIHFSKNSFLSIFILLNFFVAFFSAFVDNVTTIMIFIPITLAVADAAGIDPTFFVLSEVFSSNIGGTATLIGDPPNILIGNAARLTFNDFILNTSPATLITWGIIILYFVLKNKKYLKKNISFEFSAIEITKSNLIKSTVLLISVIILFTVQEKIGVHSSVIAFGMGFLSILVIDPKNVEKHFGEIEWGTIFFFIGLFIITGALEDTGILKNLAMILSKNFGSTPKLFGMFLIIMSFLVSGFFDNIPFTATMIPVIKMLPSINSTFVNLNPYWWALSLGVCFGGNLTQIGASANIVAITMLLKYSKRSVSFKEYMKFSIIPSLISLIVSIAYVEFRYF</sequence>
<feature type="transmembrane region" description="Helical" evidence="8">
    <location>
        <begin position="239"/>
        <end position="258"/>
    </location>
</feature>
<dbReference type="GO" id="GO:0015105">
    <property type="term" value="F:arsenite transmembrane transporter activity"/>
    <property type="evidence" value="ECO:0007669"/>
    <property type="project" value="InterPro"/>
</dbReference>
<gene>
    <name evidence="10" type="ORF">HNP65_001469</name>
</gene>
<keyword evidence="3" id="KW-0813">Transport</keyword>
<dbReference type="PRINTS" id="PR00758">
    <property type="entry name" value="ARSENICPUMP"/>
</dbReference>
<accession>A0A841GH42</accession>
<keyword evidence="6 8" id="KW-1133">Transmembrane helix</keyword>
<protein>
    <submittedName>
        <fullName evidence="10">Na+/H+ antiporter NhaD/arsenite permease-like protein</fullName>
    </submittedName>
</protein>
<keyword evidence="7 8" id="KW-0472">Membrane</keyword>
<feature type="transmembrane region" description="Helical" evidence="8">
    <location>
        <begin position="357"/>
        <end position="386"/>
    </location>
</feature>
<dbReference type="PANTHER" id="PTHR43568">
    <property type="entry name" value="P PROTEIN"/>
    <property type="match status" value="1"/>
</dbReference>
<evidence type="ECO:0000256" key="1">
    <source>
        <dbReference type="ARBA" id="ARBA00004651"/>
    </source>
</evidence>
<keyword evidence="5 8" id="KW-0812">Transmembrane</keyword>
<feature type="transmembrane region" description="Helical" evidence="8">
    <location>
        <begin position="398"/>
        <end position="417"/>
    </location>
</feature>
<evidence type="ECO:0000256" key="5">
    <source>
        <dbReference type="ARBA" id="ARBA00022692"/>
    </source>
</evidence>
<evidence type="ECO:0000256" key="3">
    <source>
        <dbReference type="ARBA" id="ARBA00022448"/>
    </source>
</evidence>
<feature type="domain" description="Citrate transporter-like" evidence="9">
    <location>
        <begin position="16"/>
        <end position="363"/>
    </location>
</feature>
<evidence type="ECO:0000313" key="11">
    <source>
        <dbReference type="Proteomes" id="UP000555828"/>
    </source>
</evidence>
<evidence type="ECO:0000259" key="9">
    <source>
        <dbReference type="Pfam" id="PF03600"/>
    </source>
</evidence>
<evidence type="ECO:0000256" key="7">
    <source>
        <dbReference type="ARBA" id="ARBA00023136"/>
    </source>
</evidence>
<reference evidence="10 11" key="1">
    <citation type="submission" date="2020-08" db="EMBL/GenBank/DDBJ databases">
        <title>Genomic Encyclopedia of Type Strains, Phase IV (KMG-IV): sequencing the most valuable type-strain genomes for metagenomic binning, comparative biology and taxonomic classification.</title>
        <authorList>
            <person name="Goeker M."/>
        </authorList>
    </citation>
    <scope>NUCLEOTIDE SEQUENCE [LARGE SCALE GENOMIC DNA]</scope>
    <source>
        <strain evidence="10 11">DSM 13481</strain>
    </source>
</reference>
<feature type="transmembrane region" description="Helical" evidence="8">
    <location>
        <begin position="270"/>
        <end position="288"/>
    </location>
</feature>
<dbReference type="InterPro" id="IPR051475">
    <property type="entry name" value="Diverse_Ion_Transporter"/>
</dbReference>
<evidence type="ECO:0000313" key="10">
    <source>
        <dbReference type="EMBL" id="MBB6063006.1"/>
    </source>
</evidence>
<feature type="transmembrane region" description="Helical" evidence="8">
    <location>
        <begin position="28"/>
        <end position="43"/>
    </location>
</feature>
<comment type="subcellular location">
    <subcellularLocation>
        <location evidence="1">Cell membrane</location>
        <topology evidence="1">Multi-pass membrane protein</topology>
    </subcellularLocation>
</comment>
<evidence type="ECO:0000256" key="4">
    <source>
        <dbReference type="ARBA" id="ARBA00022475"/>
    </source>
</evidence>
<dbReference type="Proteomes" id="UP000555828">
    <property type="component" value="Unassembled WGS sequence"/>
</dbReference>
<evidence type="ECO:0000256" key="8">
    <source>
        <dbReference type="SAM" id="Phobius"/>
    </source>
</evidence>
<dbReference type="Pfam" id="PF03600">
    <property type="entry name" value="CitMHS"/>
    <property type="match status" value="1"/>
</dbReference>
<feature type="transmembrane region" description="Helical" evidence="8">
    <location>
        <begin position="59"/>
        <end position="81"/>
    </location>
</feature>
<evidence type="ECO:0000256" key="6">
    <source>
        <dbReference type="ARBA" id="ARBA00022989"/>
    </source>
</evidence>
<proteinExistence type="inferred from homology"/>
<feature type="transmembrane region" description="Helical" evidence="8">
    <location>
        <begin position="93"/>
        <end position="111"/>
    </location>
</feature>
<dbReference type="RefSeq" id="WP_184619616.1">
    <property type="nucleotide sequence ID" value="NZ_JACHEX010000004.1"/>
</dbReference>
<evidence type="ECO:0000256" key="2">
    <source>
        <dbReference type="ARBA" id="ARBA00009843"/>
    </source>
</evidence>
<dbReference type="PANTHER" id="PTHR43568:SF1">
    <property type="entry name" value="P PROTEIN"/>
    <property type="match status" value="1"/>
</dbReference>